<dbReference type="InterPro" id="IPR022914">
    <property type="entry name" value="UPF0397"/>
</dbReference>
<dbReference type="PANTHER" id="PTHR37815">
    <property type="entry name" value="UPF0397 PROTEIN BC_2624-RELATED"/>
    <property type="match status" value="1"/>
</dbReference>
<evidence type="ECO:0000256" key="5">
    <source>
        <dbReference type="HAMAP-Rule" id="MF_01572"/>
    </source>
</evidence>
<feature type="transmembrane region" description="Helical" evidence="5">
    <location>
        <begin position="41"/>
        <end position="64"/>
    </location>
</feature>
<dbReference type="EMBL" id="BAABDL010000065">
    <property type="protein sequence ID" value="GAA4067488.1"/>
    <property type="molecule type" value="Genomic_DNA"/>
</dbReference>
<proteinExistence type="inferred from homology"/>
<protein>
    <recommendedName>
        <fullName evidence="5">UPF0397 protein GCM10022410_12020</fullName>
    </recommendedName>
</protein>
<dbReference type="InterPro" id="IPR009825">
    <property type="entry name" value="ECF_substrate-spec-like"/>
</dbReference>
<keyword evidence="4 5" id="KW-0472">Membrane</keyword>
<gene>
    <name evidence="6" type="ORF">GCM10022410_12020</name>
</gene>
<keyword evidence="7" id="KW-1185">Reference proteome</keyword>
<reference evidence="7" key="1">
    <citation type="journal article" date="2019" name="Int. J. Syst. Evol. Microbiol.">
        <title>The Global Catalogue of Microorganisms (GCM) 10K type strain sequencing project: providing services to taxonomists for standard genome sequencing and annotation.</title>
        <authorList>
            <consortium name="The Broad Institute Genomics Platform"/>
            <consortium name="The Broad Institute Genome Sequencing Center for Infectious Disease"/>
            <person name="Wu L."/>
            <person name="Ma J."/>
        </authorList>
    </citation>
    <scope>NUCLEOTIDE SEQUENCE [LARGE SCALE GENOMIC DNA]</scope>
    <source>
        <strain evidence="7">JCM 17250</strain>
    </source>
</reference>
<dbReference type="RefSeq" id="WP_344911329.1">
    <property type="nucleotide sequence ID" value="NZ_BAABDL010000065.1"/>
</dbReference>
<dbReference type="Pfam" id="PF07155">
    <property type="entry name" value="ECF-ribofla_trS"/>
    <property type="match status" value="1"/>
</dbReference>
<dbReference type="NCBIfam" id="NF010182">
    <property type="entry name" value="PRK13661.1"/>
    <property type="match status" value="1"/>
</dbReference>
<evidence type="ECO:0000313" key="7">
    <source>
        <dbReference type="Proteomes" id="UP001501734"/>
    </source>
</evidence>
<accession>A0ABP7VIC5</accession>
<feature type="transmembrane region" description="Helical" evidence="5">
    <location>
        <begin position="149"/>
        <end position="170"/>
    </location>
</feature>
<comment type="caution">
    <text evidence="6">The sequence shown here is derived from an EMBL/GenBank/DDBJ whole genome shotgun (WGS) entry which is preliminary data.</text>
</comment>
<dbReference type="Gene3D" id="1.10.1760.20">
    <property type="match status" value="1"/>
</dbReference>
<name>A0ABP7VIC5_9BACI</name>
<comment type="similarity">
    <text evidence="5">Belongs to the UPF0397 family.</text>
</comment>
<evidence type="ECO:0000256" key="1">
    <source>
        <dbReference type="ARBA" id="ARBA00022475"/>
    </source>
</evidence>
<comment type="subcellular location">
    <subcellularLocation>
        <location evidence="5">Cell membrane</location>
        <topology evidence="5">Multi-pass membrane protein</topology>
    </subcellularLocation>
</comment>
<dbReference type="HAMAP" id="MF_01572">
    <property type="entry name" value="UPF0397"/>
    <property type="match status" value="1"/>
</dbReference>
<keyword evidence="2 5" id="KW-0812">Transmembrane</keyword>
<evidence type="ECO:0000256" key="2">
    <source>
        <dbReference type="ARBA" id="ARBA00022692"/>
    </source>
</evidence>
<keyword evidence="1 5" id="KW-1003">Cell membrane</keyword>
<dbReference type="PANTHER" id="PTHR37815:SF3">
    <property type="entry name" value="UPF0397 PROTEIN SPR0429"/>
    <property type="match status" value="1"/>
</dbReference>
<feature type="transmembrane region" description="Helical" evidence="5">
    <location>
        <begin position="76"/>
        <end position="95"/>
    </location>
</feature>
<dbReference type="Proteomes" id="UP001501734">
    <property type="component" value="Unassembled WGS sequence"/>
</dbReference>
<feature type="transmembrane region" description="Helical" evidence="5">
    <location>
        <begin position="115"/>
        <end position="137"/>
    </location>
</feature>
<organism evidence="6 7">
    <name type="scientific">Amphibacillus indicireducens</name>
    <dbReference type="NCBI Taxonomy" id="1076330"/>
    <lineage>
        <taxon>Bacteria</taxon>
        <taxon>Bacillati</taxon>
        <taxon>Bacillota</taxon>
        <taxon>Bacilli</taxon>
        <taxon>Bacillales</taxon>
        <taxon>Bacillaceae</taxon>
        <taxon>Amphibacillus</taxon>
    </lineage>
</organism>
<evidence type="ECO:0000256" key="3">
    <source>
        <dbReference type="ARBA" id="ARBA00022989"/>
    </source>
</evidence>
<feature type="transmembrane region" description="Helical" evidence="5">
    <location>
        <begin position="7"/>
        <end position="29"/>
    </location>
</feature>
<evidence type="ECO:0000256" key="4">
    <source>
        <dbReference type="ARBA" id="ARBA00023136"/>
    </source>
</evidence>
<evidence type="ECO:0000313" key="6">
    <source>
        <dbReference type="EMBL" id="GAA4067488.1"/>
    </source>
</evidence>
<keyword evidence="3 5" id="KW-1133">Transmembrane helix</keyword>
<sequence length="184" mass="19606">MFKNLSIKTIVAIGIGSAVYFVLGRFVTIPTGVPNTNVDTAIAFLAFIAVLFGPIAGGLVGLIGHALKDALMFGSVWWSWVLVSLLVGFLIGLAAHRIKLEDGQFGKKELISFNLIQVVVQIIGWGVAAPVLDILIYAEPANKVFTQGLVAALLNIISVGVFTSILLFSYSKTQSLGNSLTKED</sequence>